<evidence type="ECO:0000256" key="1">
    <source>
        <dbReference type="ARBA" id="ARBA00010098"/>
    </source>
</evidence>
<dbReference type="GO" id="GO:0001042">
    <property type="term" value="F:RNA polymerase I core binding"/>
    <property type="evidence" value="ECO:0007669"/>
    <property type="project" value="TreeGrafter"/>
</dbReference>
<reference evidence="3" key="2">
    <citation type="journal article" date="2022" name="Elife">
        <title>Obligate sexual reproduction of a homothallic fungus closely related to the Cryptococcus pathogenic species complex.</title>
        <authorList>
            <person name="Passer A.R."/>
            <person name="Clancey S.A."/>
            <person name="Shea T."/>
            <person name="David-Palma M."/>
            <person name="Averette A.F."/>
            <person name="Boekhout T."/>
            <person name="Porcel B.M."/>
            <person name="Nowrousian M."/>
            <person name="Cuomo C.A."/>
            <person name="Sun S."/>
            <person name="Heitman J."/>
            <person name="Coelho M.A."/>
        </authorList>
    </citation>
    <scope>NUCLEOTIDE SEQUENCE</scope>
    <source>
        <strain evidence="3">CBS 7841</strain>
    </source>
</reference>
<protein>
    <recommendedName>
        <fullName evidence="5">RNA polymerase I-specific transcription initiation factor RRN3</fullName>
    </recommendedName>
</protein>
<feature type="region of interest" description="Disordered" evidence="2">
    <location>
        <begin position="781"/>
        <end position="876"/>
    </location>
</feature>
<feature type="region of interest" description="Disordered" evidence="2">
    <location>
        <begin position="266"/>
        <end position="363"/>
    </location>
</feature>
<evidence type="ECO:0008006" key="5">
    <source>
        <dbReference type="Google" id="ProtNLM"/>
    </source>
</evidence>
<reference evidence="3" key="3">
    <citation type="submission" date="2024-01" db="EMBL/GenBank/DDBJ databases">
        <authorList>
            <person name="Coelho M.A."/>
            <person name="David-Palma M."/>
            <person name="Shea T."/>
            <person name="Sun S."/>
            <person name="Cuomo C.A."/>
            <person name="Heitman J."/>
        </authorList>
    </citation>
    <scope>NUCLEOTIDE SEQUENCE</scope>
    <source>
        <strain evidence="3">CBS 7841</strain>
    </source>
</reference>
<dbReference type="GeneID" id="91090051"/>
<feature type="region of interest" description="Disordered" evidence="2">
    <location>
        <begin position="700"/>
        <end position="725"/>
    </location>
</feature>
<dbReference type="GO" id="GO:0006361">
    <property type="term" value="P:transcription initiation at RNA polymerase I promoter"/>
    <property type="evidence" value="ECO:0007669"/>
    <property type="project" value="InterPro"/>
</dbReference>
<dbReference type="PANTHER" id="PTHR12790">
    <property type="entry name" value="TRANSCRIPTION INITIATION FACTOR IA RRN3"/>
    <property type="match status" value="1"/>
</dbReference>
<proteinExistence type="inferred from homology"/>
<dbReference type="KEGG" id="cdep:91090051"/>
<dbReference type="PANTHER" id="PTHR12790:SF0">
    <property type="entry name" value="RNA POLYMERASE I-SPECIFIC TRANSCRIPTION INITIATION FACTOR RRN3-RELATED"/>
    <property type="match status" value="1"/>
</dbReference>
<feature type="compositionally biased region" description="Acidic residues" evidence="2">
    <location>
        <begin position="322"/>
        <end position="335"/>
    </location>
</feature>
<dbReference type="RefSeq" id="XP_066071301.1">
    <property type="nucleotide sequence ID" value="XM_066215204.1"/>
</dbReference>
<feature type="compositionally biased region" description="Acidic residues" evidence="2">
    <location>
        <begin position="781"/>
        <end position="793"/>
    </location>
</feature>
<organism evidence="3 4">
    <name type="scientific">Cryptococcus depauperatus CBS 7841</name>
    <dbReference type="NCBI Taxonomy" id="1295531"/>
    <lineage>
        <taxon>Eukaryota</taxon>
        <taxon>Fungi</taxon>
        <taxon>Dikarya</taxon>
        <taxon>Basidiomycota</taxon>
        <taxon>Agaricomycotina</taxon>
        <taxon>Tremellomycetes</taxon>
        <taxon>Tremellales</taxon>
        <taxon>Cryptococcaceae</taxon>
        <taxon>Cryptococcus</taxon>
    </lineage>
</organism>
<dbReference type="EMBL" id="CP143790">
    <property type="protein sequence ID" value="WVN90601.1"/>
    <property type="molecule type" value="Genomic_DNA"/>
</dbReference>
<evidence type="ECO:0000313" key="4">
    <source>
        <dbReference type="Proteomes" id="UP000094043"/>
    </source>
</evidence>
<feature type="compositionally biased region" description="Basic and acidic residues" evidence="2">
    <location>
        <begin position="351"/>
        <end position="363"/>
    </location>
</feature>
<dbReference type="InterPro" id="IPR007991">
    <property type="entry name" value="RNA_pol_I_trans_ini_fac_RRN3"/>
</dbReference>
<gene>
    <name evidence="3" type="ORF">L203_105842</name>
</gene>
<dbReference type="Pfam" id="PF05327">
    <property type="entry name" value="RRN3"/>
    <property type="match status" value="1"/>
</dbReference>
<feature type="region of interest" description="Disordered" evidence="2">
    <location>
        <begin position="1"/>
        <end position="55"/>
    </location>
</feature>
<dbReference type="AlphaFoldDB" id="A0AAJ8M4G5"/>
<reference evidence="3" key="1">
    <citation type="submission" date="2016-06" db="EMBL/GenBank/DDBJ databases">
        <authorList>
            <person name="Cuomo C."/>
            <person name="Litvintseva A."/>
            <person name="Heitman J."/>
            <person name="Chen Y."/>
            <person name="Sun S."/>
            <person name="Springer D."/>
            <person name="Dromer F."/>
            <person name="Young S."/>
            <person name="Zeng Q."/>
            <person name="Chapman S."/>
            <person name="Gujja S."/>
            <person name="Saif S."/>
            <person name="Birren B."/>
        </authorList>
    </citation>
    <scope>NUCLEOTIDE SEQUENCE</scope>
    <source>
        <strain evidence="3">CBS 7841</strain>
    </source>
</reference>
<name>A0AAJ8M4G5_9TREE</name>
<keyword evidence="4" id="KW-1185">Reference proteome</keyword>
<sequence length="876" mass="95895">MPVAFSAVATSRSSSLAGKKRPRELDADARNRSRRTKSIGDAGENGHSNSQSSKDREAFQRSLIAVFVPKALHESKAGNMEHYNDLLSHFLPTHNSVAPALSPLLPLLRAVSANISLLEPGIHAQLITAILGLPWATGDERFVKVFIGWAAVLVSAQPAWAKEVVGMAVKGLTWQTPSSLPSSISRRTFHARHHLLLSHLLSLVPTLPSLLQPLLIKNFPNKREPEVVQTTWVRNCCELVGYCPELGSRVWGECVGRMLRIDVEITNTLEQDEESEPDSDSESSESPSFPFEAALDPLDLPISSDIPHSQSLSVSSSVNLGVDEEDSEEDPDPDDLSSTGDVSGEDEDNDEPHNAAKEKEENSKIIANVRQMRKKLDGMLVYFFQHLEEYMGGCPLSPISAAEFAAKEIPPSGSSTPSTEIPSGCTNITSHLMPRRPISLAQSLSNFQTLLNLFSRQILPTSSTQHIPFLLFLTSSFSSAHTDLFLGLLVSQALYATAQPGTGILGVGGNVAMGQRIAATVYIGSVVCRARFVSDEQARTVLTYLLAYIDGKLQQSRHLSSAAFSSEASKSRKVGEKIDELPLFYAVCQSCMLIFCFRWRAFLAEEKEGEGLVEGMELEGEGGEGEGLRGKWMMDLDILQRAITSELNPLLGCNPTIVSTFAKVAHHTNFVYCFSIIEANQQPSHLRSLSTNCLKTLATQPQTLNSESDPSQPSYANRRTLSDQGQTRLNQINAVPRQARQFNIDAGLDSYFPFDPYDLPRSKKFIDKLYRTWDEVAIDDGLNSDEEGSDDDDHASQRELDDKDEESELSGSLASNGLPLPKTKFKIGSYGEHRRKYLDGRGEGKDGGLSTSMEGMSISPGRLPGGINIGVGMRSR</sequence>
<evidence type="ECO:0000313" key="3">
    <source>
        <dbReference type="EMBL" id="WVN90601.1"/>
    </source>
</evidence>
<dbReference type="Proteomes" id="UP000094043">
    <property type="component" value="Chromosome 7"/>
</dbReference>
<feature type="compositionally biased region" description="Low complexity" evidence="2">
    <location>
        <begin position="309"/>
        <end position="318"/>
    </location>
</feature>
<feature type="compositionally biased region" description="Acidic residues" evidence="2">
    <location>
        <begin position="270"/>
        <end position="283"/>
    </location>
</feature>
<dbReference type="GO" id="GO:0005634">
    <property type="term" value="C:nucleus"/>
    <property type="evidence" value="ECO:0007669"/>
    <property type="project" value="TreeGrafter"/>
</dbReference>
<dbReference type="GO" id="GO:0001181">
    <property type="term" value="F:RNA polymerase I general transcription initiation factor activity"/>
    <property type="evidence" value="ECO:0007669"/>
    <property type="project" value="InterPro"/>
</dbReference>
<accession>A0AAJ8M4G5</accession>
<comment type="similarity">
    <text evidence="1">Belongs to the RRN3 family.</text>
</comment>
<evidence type="ECO:0000256" key="2">
    <source>
        <dbReference type="SAM" id="MobiDB-lite"/>
    </source>
</evidence>
<feature type="compositionally biased region" description="Basic and acidic residues" evidence="2">
    <location>
        <begin position="837"/>
        <end position="846"/>
    </location>
</feature>